<dbReference type="EMBL" id="BSYR01000035">
    <property type="protein sequence ID" value="GMJ00795.1"/>
    <property type="molecule type" value="Genomic_DNA"/>
</dbReference>
<dbReference type="PROSITE" id="PS50089">
    <property type="entry name" value="ZF_RING_2"/>
    <property type="match status" value="1"/>
</dbReference>
<dbReference type="GO" id="GO:0008270">
    <property type="term" value="F:zinc ion binding"/>
    <property type="evidence" value="ECO:0007669"/>
    <property type="project" value="UniProtKB-KW"/>
</dbReference>
<evidence type="ECO:0000256" key="1">
    <source>
        <dbReference type="ARBA" id="ARBA00000900"/>
    </source>
</evidence>
<evidence type="ECO:0000256" key="4">
    <source>
        <dbReference type="ARBA" id="ARBA00022771"/>
    </source>
</evidence>
<comment type="caution">
    <text evidence="8">The sequence shown here is derived from an EMBL/GenBank/DDBJ whole genome shotgun (WGS) entry which is preliminary data.</text>
</comment>
<comment type="catalytic activity">
    <reaction evidence="1">
        <text>S-ubiquitinyl-[E2 ubiquitin-conjugating enzyme]-L-cysteine + [acceptor protein]-L-lysine = [E2 ubiquitin-conjugating enzyme]-L-cysteine + N(6)-ubiquitinyl-[acceptor protein]-L-lysine.</text>
        <dbReference type="EC" id="2.3.2.27"/>
    </reaction>
</comment>
<evidence type="ECO:0000256" key="5">
    <source>
        <dbReference type="ARBA" id="ARBA00022833"/>
    </source>
</evidence>
<feature type="domain" description="RING-type" evidence="7">
    <location>
        <begin position="52"/>
        <end position="93"/>
    </location>
</feature>
<dbReference type="SUPFAM" id="SSF57850">
    <property type="entry name" value="RING/U-box"/>
    <property type="match status" value="1"/>
</dbReference>
<dbReference type="EC" id="2.3.2.27" evidence="2"/>
<name>A0A9W7IRI0_HIBTR</name>
<keyword evidence="4 6" id="KW-0863">Zinc-finger</keyword>
<dbReference type="OrthoDB" id="4348522at2759"/>
<keyword evidence="3" id="KW-0479">Metal-binding</keyword>
<dbReference type="AlphaFoldDB" id="A0A9W7IRI0"/>
<dbReference type="Proteomes" id="UP001165190">
    <property type="component" value="Unassembled WGS sequence"/>
</dbReference>
<keyword evidence="9" id="KW-1185">Reference proteome</keyword>
<keyword evidence="5" id="KW-0862">Zinc</keyword>
<dbReference type="GO" id="GO:0061630">
    <property type="term" value="F:ubiquitin protein ligase activity"/>
    <property type="evidence" value="ECO:0007669"/>
    <property type="project" value="UniProtKB-EC"/>
</dbReference>
<accession>A0A9W7IRI0</accession>
<reference evidence="8" key="1">
    <citation type="submission" date="2023-05" db="EMBL/GenBank/DDBJ databases">
        <title>Genome and transcriptome analyses reveal genes involved in the formation of fine ridges on petal epidermal cells in Hibiscus trionum.</title>
        <authorList>
            <person name="Koshimizu S."/>
            <person name="Masuda S."/>
            <person name="Ishii T."/>
            <person name="Shirasu K."/>
            <person name="Hoshino A."/>
            <person name="Arita M."/>
        </authorList>
    </citation>
    <scope>NUCLEOTIDE SEQUENCE</scope>
    <source>
        <strain evidence="8">Hamamatsu line</strain>
    </source>
</reference>
<dbReference type="Pfam" id="PF13639">
    <property type="entry name" value="zf-RING_2"/>
    <property type="match status" value="1"/>
</dbReference>
<organism evidence="8 9">
    <name type="scientific">Hibiscus trionum</name>
    <name type="common">Flower of an hour</name>
    <dbReference type="NCBI Taxonomy" id="183268"/>
    <lineage>
        <taxon>Eukaryota</taxon>
        <taxon>Viridiplantae</taxon>
        <taxon>Streptophyta</taxon>
        <taxon>Embryophyta</taxon>
        <taxon>Tracheophyta</taxon>
        <taxon>Spermatophyta</taxon>
        <taxon>Magnoliopsida</taxon>
        <taxon>eudicotyledons</taxon>
        <taxon>Gunneridae</taxon>
        <taxon>Pentapetalae</taxon>
        <taxon>rosids</taxon>
        <taxon>malvids</taxon>
        <taxon>Malvales</taxon>
        <taxon>Malvaceae</taxon>
        <taxon>Malvoideae</taxon>
        <taxon>Hibiscus</taxon>
    </lineage>
</organism>
<dbReference type="PANTHER" id="PTHR15710">
    <property type="entry name" value="E3 UBIQUITIN-PROTEIN LIGASE PRAJA"/>
    <property type="match status" value="1"/>
</dbReference>
<dbReference type="Gene3D" id="3.30.40.10">
    <property type="entry name" value="Zinc/RING finger domain, C3HC4 (zinc finger)"/>
    <property type="match status" value="1"/>
</dbReference>
<dbReference type="GO" id="GO:0016567">
    <property type="term" value="P:protein ubiquitination"/>
    <property type="evidence" value="ECO:0007669"/>
    <property type="project" value="TreeGrafter"/>
</dbReference>
<dbReference type="SMART" id="SM00184">
    <property type="entry name" value="RING"/>
    <property type="match status" value="1"/>
</dbReference>
<dbReference type="InterPro" id="IPR001841">
    <property type="entry name" value="Znf_RING"/>
</dbReference>
<protein>
    <recommendedName>
        <fullName evidence="2">RING-type E3 ubiquitin transferase</fullName>
        <ecNumber evidence="2">2.3.2.27</ecNumber>
    </recommendedName>
</protein>
<proteinExistence type="predicted"/>
<dbReference type="GO" id="GO:0005737">
    <property type="term" value="C:cytoplasm"/>
    <property type="evidence" value="ECO:0007669"/>
    <property type="project" value="TreeGrafter"/>
</dbReference>
<evidence type="ECO:0000313" key="8">
    <source>
        <dbReference type="EMBL" id="GMJ00795.1"/>
    </source>
</evidence>
<dbReference type="PANTHER" id="PTHR15710:SF59">
    <property type="entry name" value="E3 UBIQUITIN-PROTEIN LIGASE SDIR1-LIKE"/>
    <property type="match status" value="1"/>
</dbReference>
<sequence length="99" mass="11322">MEGESESSLESLVIRALVEFASVNYSMLASKESSIKEMVERVKVETGADENCTICLEELEVGSEVSRMPCRHRFHAHCIETWLKQRHSCPICRFQMPTE</sequence>
<dbReference type="InterPro" id="IPR013083">
    <property type="entry name" value="Znf_RING/FYVE/PHD"/>
</dbReference>
<evidence type="ECO:0000256" key="3">
    <source>
        <dbReference type="ARBA" id="ARBA00022723"/>
    </source>
</evidence>
<gene>
    <name evidence="8" type="ORF">HRI_003748700</name>
</gene>
<evidence type="ECO:0000313" key="9">
    <source>
        <dbReference type="Proteomes" id="UP001165190"/>
    </source>
</evidence>
<evidence type="ECO:0000259" key="7">
    <source>
        <dbReference type="PROSITE" id="PS50089"/>
    </source>
</evidence>
<evidence type="ECO:0000256" key="6">
    <source>
        <dbReference type="PROSITE-ProRule" id="PRU00175"/>
    </source>
</evidence>
<evidence type="ECO:0000256" key="2">
    <source>
        <dbReference type="ARBA" id="ARBA00012483"/>
    </source>
</evidence>